<dbReference type="RefSeq" id="WP_317103723.1">
    <property type="nucleotide sequence ID" value="NZ_CP136584.1"/>
</dbReference>
<protein>
    <submittedName>
        <fullName evidence="2">DUF3305 domain-containing protein</fullName>
    </submittedName>
</protein>
<feature type="region of interest" description="Disordered" evidence="1">
    <location>
        <begin position="171"/>
        <end position="204"/>
    </location>
</feature>
<proteinExistence type="predicted"/>
<dbReference type="Pfam" id="PF11749">
    <property type="entry name" value="DUF3305"/>
    <property type="match status" value="1"/>
</dbReference>
<dbReference type="InterPro" id="IPR021736">
    <property type="entry name" value="DUF3305"/>
</dbReference>
<dbReference type="EMBL" id="CP136584">
    <property type="protein sequence ID" value="WOE67695.1"/>
    <property type="molecule type" value="Genomic_DNA"/>
</dbReference>
<evidence type="ECO:0000256" key="1">
    <source>
        <dbReference type="SAM" id="MobiDB-lite"/>
    </source>
</evidence>
<accession>A0ABZ0FEA0</accession>
<reference evidence="2 3" key="1">
    <citation type="submission" date="2023-10" db="EMBL/GenBank/DDBJ databases">
        <title>Genome analysis of psychrotrophic aerobic bacterium Aeromonas allosaccharophila BIM B-1809 isolated from infected fish.</title>
        <authorList>
            <person name="Leanovich S.I."/>
            <person name="Sidarenka A.V."/>
            <person name="Akhremchuk A.E."/>
            <person name="Sikolenko M.A."/>
            <person name="Valentovich L.N."/>
        </authorList>
    </citation>
    <scope>NUCLEOTIDE SEQUENCE [LARGE SCALE GENOMIC DNA]</scope>
    <source>
        <strain evidence="2 3">BIM B-1809</strain>
    </source>
</reference>
<name>A0ABZ0FEA0_9GAMM</name>
<organism evidence="2 3">
    <name type="scientific">Aeromonas allosaccharophila</name>
    <dbReference type="NCBI Taxonomy" id="656"/>
    <lineage>
        <taxon>Bacteria</taxon>
        <taxon>Pseudomonadati</taxon>
        <taxon>Pseudomonadota</taxon>
        <taxon>Gammaproteobacteria</taxon>
        <taxon>Aeromonadales</taxon>
        <taxon>Aeromonadaceae</taxon>
        <taxon>Aeromonas</taxon>
    </lineage>
</organism>
<evidence type="ECO:0000313" key="2">
    <source>
        <dbReference type="EMBL" id="WOE67695.1"/>
    </source>
</evidence>
<sequence>MGAVTVQDTTNTLPPQRWLQLELKAIDSQVGRWQSRRFEIAALHPAEPEAAGALPLTLFRDERGDYRFNLSSGSPRLFVTGSVTGSRVDNGFVADGLTLSQTVAAAYMDGERQVLSCPLPEALQAWVEAFIGRHGELLEARRKGKKGKGRAQDQLGLDTAVATSRDTLDQASCGAVKATGPDGRERGSDAGTCAVNKAGNNAHE</sequence>
<evidence type="ECO:0000313" key="3">
    <source>
        <dbReference type="Proteomes" id="UP001302667"/>
    </source>
</evidence>
<keyword evidence="3" id="KW-1185">Reference proteome</keyword>
<dbReference type="Proteomes" id="UP001302667">
    <property type="component" value="Chromosome"/>
</dbReference>
<gene>
    <name evidence="2" type="ORF">RY972_06435</name>
</gene>